<protein>
    <submittedName>
        <fullName evidence="2">Uncharacterized protein</fullName>
    </submittedName>
</protein>
<dbReference type="Proteomes" id="UP000006038">
    <property type="component" value="Chromosome 5"/>
</dbReference>
<evidence type="ECO:0000313" key="3">
    <source>
        <dbReference type="Proteomes" id="UP000006038"/>
    </source>
</evidence>
<feature type="region of interest" description="Disordered" evidence="1">
    <location>
        <begin position="1"/>
        <end position="33"/>
    </location>
</feature>
<dbReference type="EnsemblPlants" id="OB05G16700.1">
    <property type="protein sequence ID" value="OB05G16700.1"/>
    <property type="gene ID" value="OB05G16700"/>
</dbReference>
<accession>J3M4Z6</accession>
<proteinExistence type="predicted"/>
<dbReference type="AlphaFoldDB" id="J3M4Z6"/>
<reference evidence="2" key="2">
    <citation type="submission" date="2013-04" db="UniProtKB">
        <authorList>
            <consortium name="EnsemblPlants"/>
        </authorList>
    </citation>
    <scope>IDENTIFICATION</scope>
</reference>
<dbReference type="Gramene" id="OB05G16700.1">
    <property type="protein sequence ID" value="OB05G16700.1"/>
    <property type="gene ID" value="OB05G16700"/>
</dbReference>
<evidence type="ECO:0000313" key="2">
    <source>
        <dbReference type="EnsemblPlants" id="OB05G16700.1"/>
    </source>
</evidence>
<evidence type="ECO:0000256" key="1">
    <source>
        <dbReference type="SAM" id="MobiDB-lite"/>
    </source>
</evidence>
<keyword evidence="3" id="KW-1185">Reference proteome</keyword>
<sequence length="80" mass="8790">MKGEKKNDDDAGSGTGTGAGGDRRRRRANRDEAEINQEIGGELRWEVGRPAALLLCIGASACQSRIRYVILLRPFFVTEL</sequence>
<dbReference type="HOGENOM" id="CLU_2593628_0_0_1"/>
<name>J3M4Z6_ORYBR</name>
<reference evidence="2" key="1">
    <citation type="journal article" date="2013" name="Nat. Commun.">
        <title>Whole-genome sequencing of Oryza brachyantha reveals mechanisms underlying Oryza genome evolution.</title>
        <authorList>
            <person name="Chen J."/>
            <person name="Huang Q."/>
            <person name="Gao D."/>
            <person name="Wang J."/>
            <person name="Lang Y."/>
            <person name="Liu T."/>
            <person name="Li B."/>
            <person name="Bai Z."/>
            <person name="Luis Goicoechea J."/>
            <person name="Liang C."/>
            <person name="Chen C."/>
            <person name="Zhang W."/>
            <person name="Sun S."/>
            <person name="Liao Y."/>
            <person name="Zhang X."/>
            <person name="Yang L."/>
            <person name="Song C."/>
            <person name="Wang M."/>
            <person name="Shi J."/>
            <person name="Liu G."/>
            <person name="Liu J."/>
            <person name="Zhou H."/>
            <person name="Zhou W."/>
            <person name="Yu Q."/>
            <person name="An N."/>
            <person name="Chen Y."/>
            <person name="Cai Q."/>
            <person name="Wang B."/>
            <person name="Liu B."/>
            <person name="Min J."/>
            <person name="Huang Y."/>
            <person name="Wu H."/>
            <person name="Li Z."/>
            <person name="Zhang Y."/>
            <person name="Yin Y."/>
            <person name="Song W."/>
            <person name="Jiang J."/>
            <person name="Jackson S.A."/>
            <person name="Wing R.A."/>
            <person name="Wang J."/>
            <person name="Chen M."/>
        </authorList>
    </citation>
    <scope>NUCLEOTIDE SEQUENCE [LARGE SCALE GENOMIC DNA]</scope>
    <source>
        <strain evidence="2">cv. IRGC 101232</strain>
    </source>
</reference>
<organism evidence="2">
    <name type="scientific">Oryza brachyantha</name>
    <name type="common">malo sina</name>
    <dbReference type="NCBI Taxonomy" id="4533"/>
    <lineage>
        <taxon>Eukaryota</taxon>
        <taxon>Viridiplantae</taxon>
        <taxon>Streptophyta</taxon>
        <taxon>Embryophyta</taxon>
        <taxon>Tracheophyta</taxon>
        <taxon>Spermatophyta</taxon>
        <taxon>Magnoliopsida</taxon>
        <taxon>Liliopsida</taxon>
        <taxon>Poales</taxon>
        <taxon>Poaceae</taxon>
        <taxon>BOP clade</taxon>
        <taxon>Oryzoideae</taxon>
        <taxon>Oryzeae</taxon>
        <taxon>Oryzinae</taxon>
        <taxon>Oryza</taxon>
    </lineage>
</organism>